<organism evidence="2 3">
    <name type="scientific">Lactarius akahatsu</name>
    <dbReference type="NCBI Taxonomy" id="416441"/>
    <lineage>
        <taxon>Eukaryota</taxon>
        <taxon>Fungi</taxon>
        <taxon>Dikarya</taxon>
        <taxon>Basidiomycota</taxon>
        <taxon>Agaricomycotina</taxon>
        <taxon>Agaricomycetes</taxon>
        <taxon>Russulales</taxon>
        <taxon>Russulaceae</taxon>
        <taxon>Lactarius</taxon>
    </lineage>
</organism>
<protein>
    <submittedName>
        <fullName evidence="2">Uncharacterized protein</fullName>
    </submittedName>
</protein>
<dbReference type="EMBL" id="JAKELL010000010">
    <property type="protein sequence ID" value="KAH8995976.1"/>
    <property type="molecule type" value="Genomic_DNA"/>
</dbReference>
<feature type="region of interest" description="Disordered" evidence="1">
    <location>
        <begin position="289"/>
        <end position="308"/>
    </location>
</feature>
<dbReference type="AlphaFoldDB" id="A0AAD4QD09"/>
<keyword evidence="3" id="KW-1185">Reference proteome</keyword>
<dbReference type="Proteomes" id="UP001201163">
    <property type="component" value="Unassembled WGS sequence"/>
</dbReference>
<feature type="compositionally biased region" description="Basic residues" evidence="1">
    <location>
        <begin position="115"/>
        <end position="127"/>
    </location>
</feature>
<proteinExistence type="predicted"/>
<comment type="caution">
    <text evidence="2">The sequence shown here is derived from an EMBL/GenBank/DDBJ whole genome shotgun (WGS) entry which is preliminary data.</text>
</comment>
<feature type="region of interest" description="Disordered" evidence="1">
    <location>
        <begin position="1"/>
        <end position="40"/>
    </location>
</feature>
<feature type="region of interest" description="Disordered" evidence="1">
    <location>
        <begin position="97"/>
        <end position="148"/>
    </location>
</feature>
<reference evidence="2" key="1">
    <citation type="submission" date="2022-01" db="EMBL/GenBank/DDBJ databases">
        <title>Comparative genomics reveals a dynamic genome evolution in the ectomycorrhizal milk-cap (Lactarius) mushrooms.</title>
        <authorList>
            <consortium name="DOE Joint Genome Institute"/>
            <person name="Lebreton A."/>
            <person name="Tang N."/>
            <person name="Kuo A."/>
            <person name="LaButti K."/>
            <person name="Drula E."/>
            <person name="Barry K."/>
            <person name="Clum A."/>
            <person name="Lipzen A."/>
            <person name="Mousain D."/>
            <person name="Ng V."/>
            <person name="Wang R."/>
            <person name="Wang X."/>
            <person name="Dai Y."/>
            <person name="Henrissat B."/>
            <person name="Grigoriev I.V."/>
            <person name="Guerin-Laguette A."/>
            <person name="Yu F."/>
            <person name="Martin F.M."/>
        </authorList>
    </citation>
    <scope>NUCLEOTIDE SEQUENCE</scope>
    <source>
        <strain evidence="2">QP</strain>
    </source>
</reference>
<feature type="region of interest" description="Disordered" evidence="1">
    <location>
        <begin position="236"/>
        <end position="255"/>
    </location>
</feature>
<evidence type="ECO:0000313" key="2">
    <source>
        <dbReference type="EMBL" id="KAH8995976.1"/>
    </source>
</evidence>
<evidence type="ECO:0000256" key="1">
    <source>
        <dbReference type="SAM" id="MobiDB-lite"/>
    </source>
</evidence>
<accession>A0AAD4QD09</accession>
<evidence type="ECO:0000313" key="3">
    <source>
        <dbReference type="Proteomes" id="UP001201163"/>
    </source>
</evidence>
<name>A0AAD4QD09_9AGAM</name>
<feature type="compositionally biased region" description="Basic and acidic residues" evidence="1">
    <location>
        <begin position="103"/>
        <end position="114"/>
    </location>
</feature>
<sequence length="352" mass="38169">MFHRAVSRRGMQAEVTMRGYESDAQADSPQPPEKSLEFAKPAYRSPTPVMRPVVPYSRVRVLSTLELIAGLTISQQAGQPPSLPESWTECSLNKTIGPARQRGVGDAKRDTGKKERARHLQRYKAPKSGRLEKAKTSAKRPATSSRPDAADLLDAVPLLWEPIPPPPAPLGGALPPRTTFQGLYGDTLPFPMAPAGDTTARLRGRAGVFFGHLGDVLGAPRLPAFDVNAFFNRDKQGNMKGTHHGETQPPQKVRSESSLEVLFQTMGVAEALPDPNEQHSPRNLVLSSPVRMLCPSPGTPTRRSKNEDPGALIIDLSSDEEEDGCIGGTSQPGSLLDILGGVTRNLRFLRLQ</sequence>
<gene>
    <name evidence="2" type="ORF">EDB92DRAFT_1967251</name>
</gene>